<dbReference type="GO" id="GO:0005783">
    <property type="term" value="C:endoplasmic reticulum"/>
    <property type="evidence" value="ECO:0007669"/>
    <property type="project" value="TreeGrafter"/>
</dbReference>
<dbReference type="SMART" id="SM00164">
    <property type="entry name" value="TBC"/>
    <property type="match status" value="1"/>
</dbReference>
<sequence length="772" mass="88192">MSLNSHQDETLDEICIDVPTIRPAPDTCSSMRHRSYSHPEIHVISKPFAIRPDELSFSSKICRTTSDMNWGKTNPIQEPFYAPTTIPPVHHAVSRSALSECPSSPIRPTGLGFLTRYDPSTVEERMRSMQCLLAQIYQEDSPYSIRDLPDTMTDSFQSDISHASPRRLSLAALQVFDRSQLLNEITVLMREIERANHRLVRVVRQRSFFRAKYARNCAILSAILMANSSKTSADSKLRFCLEPPTHEDVEEWKRAMRVMARLPGGLPNLIRCKLWSALGDLYIQSAGYNWEDIQSNAFSEKVQPDDMKIHSQILKDLHRTGWSEFEDERKLKQVLLGYARFNKIIGYCQGFNVIAALILQVVDYRPDIALKIMIFLIEHVMPQGYFDQSLGALSVDMIVMKDLMLQRLPTTIQHLETLQSSSENEYEPPLPNIFSMHWFLTLFSTCLPRDCVMRVWDALMLQGSEVLLRTAIAIWSKMSRRILRTSSADEFYTLMGKLCKELAEMNQEEQDHLMTVIYTMAEFPYPGLAELREKHRWNIRPLTPPFKLARRSADDILHDGQGDGSACSPCNLRRKIDNWNGLRSLEKQFRLTKRRQKQAAVIMNNAYLHGLNAHANHAKSISLPVPLSPPVFNHLLMGPALARDGCFTNRPTTLSGGAMQLAATVIQPIDYSARISRANTKRLSLTHRRHATRNGWSNSLSLDKGHESDALEEERAETPPVYIPAVKSEEQQNGEYREKLRRSKTMLKRVTARPALRHSLRHNVQSKYGAKL</sequence>
<feature type="domain" description="Rab-GAP TBC" evidence="2">
    <location>
        <begin position="265"/>
        <end position="463"/>
    </location>
</feature>
<evidence type="ECO:0000259" key="2">
    <source>
        <dbReference type="PROSITE" id="PS50086"/>
    </source>
</evidence>
<dbReference type="Gene3D" id="1.10.8.270">
    <property type="entry name" value="putative rabgap domain of human tbc1 domain family member 14 like domains"/>
    <property type="match status" value="1"/>
</dbReference>
<evidence type="ECO:0000256" key="1">
    <source>
        <dbReference type="SAM" id="MobiDB-lite"/>
    </source>
</evidence>
<comment type="caution">
    <text evidence="3">The sequence shown here is derived from an EMBL/GenBank/DDBJ whole genome shotgun (WGS) entry which is preliminary data.</text>
</comment>
<reference evidence="3 4" key="1">
    <citation type="submission" date="2019-10" db="EMBL/GenBank/DDBJ databases">
        <title>Assembly and Annotation for the nematode Trichostrongylus colubriformis.</title>
        <authorList>
            <person name="Martin J."/>
        </authorList>
    </citation>
    <scope>NUCLEOTIDE SEQUENCE [LARGE SCALE GENOMIC DNA]</scope>
    <source>
        <strain evidence="3">G859</strain>
        <tissue evidence="3">Whole worm</tissue>
    </source>
</reference>
<dbReference type="InterPro" id="IPR035969">
    <property type="entry name" value="Rab-GAP_TBC_sf"/>
</dbReference>
<dbReference type="Pfam" id="PF00566">
    <property type="entry name" value="RabGAP-TBC"/>
    <property type="match status" value="1"/>
</dbReference>
<feature type="compositionally biased region" description="Basic residues" evidence="1">
    <location>
        <begin position="752"/>
        <end position="761"/>
    </location>
</feature>
<dbReference type="SUPFAM" id="SSF47923">
    <property type="entry name" value="Ypt/Rab-GAP domain of gyp1p"/>
    <property type="match status" value="2"/>
</dbReference>
<dbReference type="Proteomes" id="UP001331761">
    <property type="component" value="Unassembled WGS sequence"/>
</dbReference>
<feature type="region of interest" description="Disordered" evidence="1">
    <location>
        <begin position="695"/>
        <end position="717"/>
    </location>
</feature>
<dbReference type="AlphaFoldDB" id="A0AAN8ESH6"/>
<keyword evidence="4" id="KW-1185">Reference proteome</keyword>
<name>A0AAN8ESH6_TRICO</name>
<dbReference type="InterPro" id="IPR000195">
    <property type="entry name" value="Rab-GAP-TBC_dom"/>
</dbReference>
<protein>
    <submittedName>
        <fullName evidence="3">Rab-GAP TBC domain-containing protein</fullName>
    </submittedName>
</protein>
<evidence type="ECO:0000313" key="3">
    <source>
        <dbReference type="EMBL" id="KAK5967206.1"/>
    </source>
</evidence>
<proteinExistence type="predicted"/>
<gene>
    <name evidence="3" type="ORF">GCK32_000219</name>
</gene>
<organism evidence="3 4">
    <name type="scientific">Trichostrongylus colubriformis</name>
    <name type="common">Black scour worm</name>
    <dbReference type="NCBI Taxonomy" id="6319"/>
    <lineage>
        <taxon>Eukaryota</taxon>
        <taxon>Metazoa</taxon>
        <taxon>Ecdysozoa</taxon>
        <taxon>Nematoda</taxon>
        <taxon>Chromadorea</taxon>
        <taxon>Rhabditida</taxon>
        <taxon>Rhabditina</taxon>
        <taxon>Rhabditomorpha</taxon>
        <taxon>Strongyloidea</taxon>
        <taxon>Trichostrongylidae</taxon>
        <taxon>Trichostrongylus</taxon>
    </lineage>
</organism>
<feature type="region of interest" description="Disordered" evidence="1">
    <location>
        <begin position="752"/>
        <end position="772"/>
    </location>
</feature>
<dbReference type="EMBL" id="WIXE01022738">
    <property type="protein sequence ID" value="KAK5967206.1"/>
    <property type="molecule type" value="Genomic_DNA"/>
</dbReference>
<evidence type="ECO:0000313" key="4">
    <source>
        <dbReference type="Proteomes" id="UP001331761"/>
    </source>
</evidence>
<dbReference type="PROSITE" id="PS50086">
    <property type="entry name" value="TBC_RABGAP"/>
    <property type="match status" value="1"/>
</dbReference>
<dbReference type="PANTHER" id="PTHR13399:SF2">
    <property type="entry name" value="TRANSLOCON-ASSOCIATED PROTEIN SUBUNIT GAMMA"/>
    <property type="match status" value="1"/>
</dbReference>
<dbReference type="Gene3D" id="1.10.472.80">
    <property type="entry name" value="Ypt/Rab-GAP domain of gyp1p, domain 3"/>
    <property type="match status" value="1"/>
</dbReference>
<accession>A0AAN8ESH6</accession>
<dbReference type="PANTHER" id="PTHR13399">
    <property type="entry name" value="TRANSLOCON-ASSOCIATED PROTEIN TRAP , GAMMA SUBUNIT"/>
    <property type="match status" value="1"/>
</dbReference>